<dbReference type="Gene3D" id="3.60.21.10">
    <property type="match status" value="1"/>
</dbReference>
<dbReference type="GO" id="GO:0004115">
    <property type="term" value="F:3',5'-cyclic-AMP phosphodiesterase activity"/>
    <property type="evidence" value="ECO:0007669"/>
    <property type="project" value="UniProtKB-EC"/>
</dbReference>
<evidence type="ECO:0000256" key="2">
    <source>
        <dbReference type="SAM" id="SignalP"/>
    </source>
</evidence>
<dbReference type="Pfam" id="PF00149">
    <property type="entry name" value="Metallophos"/>
    <property type="match status" value="1"/>
</dbReference>
<organism evidence="5 6">
    <name type="scientific">Dyadobacter helix</name>
    <dbReference type="NCBI Taxonomy" id="2822344"/>
    <lineage>
        <taxon>Bacteria</taxon>
        <taxon>Pseudomonadati</taxon>
        <taxon>Bacteroidota</taxon>
        <taxon>Cytophagia</taxon>
        <taxon>Cytophagales</taxon>
        <taxon>Spirosomataceae</taxon>
        <taxon>Dyadobacter</taxon>
    </lineage>
</organism>
<dbReference type="SUPFAM" id="SSF49363">
    <property type="entry name" value="Purple acid phosphatase, N-terminal domain"/>
    <property type="match status" value="1"/>
</dbReference>
<name>A0A916NCL9_9BACT</name>
<dbReference type="GO" id="GO:0046872">
    <property type="term" value="F:metal ion binding"/>
    <property type="evidence" value="ECO:0007669"/>
    <property type="project" value="InterPro"/>
</dbReference>
<keyword evidence="1 2" id="KW-0732">Signal</keyword>
<accession>A0A916NCL9</accession>
<gene>
    <name evidence="5" type="primary">cpdA_10</name>
    <name evidence="5" type="ORF">DYBT9275_02992</name>
</gene>
<protein>
    <submittedName>
        <fullName evidence="5">3',5'-cyclic adenosine monophosphate phosphodiesterase CpdA</fullName>
        <ecNumber evidence="5">3.1.4.53</ecNumber>
    </submittedName>
</protein>
<dbReference type="Gene3D" id="2.60.40.380">
    <property type="entry name" value="Purple acid phosphatase-like, N-terminal"/>
    <property type="match status" value="1"/>
</dbReference>
<feature type="chain" id="PRO_5037425745" evidence="2">
    <location>
        <begin position="28"/>
        <end position="467"/>
    </location>
</feature>
<proteinExistence type="predicted"/>
<reference evidence="5" key="1">
    <citation type="submission" date="2021-04" db="EMBL/GenBank/DDBJ databases">
        <authorList>
            <person name="Rodrigo-Torres L."/>
            <person name="Arahal R. D."/>
            <person name="Lucena T."/>
        </authorList>
    </citation>
    <scope>NUCLEOTIDE SEQUENCE</scope>
    <source>
        <strain evidence="5">CECT 9275</strain>
    </source>
</reference>
<evidence type="ECO:0000313" key="5">
    <source>
        <dbReference type="EMBL" id="CAG5002900.1"/>
    </source>
</evidence>
<feature type="domain" description="Calcineurin-like phosphoesterase" evidence="3">
    <location>
        <begin position="156"/>
        <end position="337"/>
    </location>
</feature>
<dbReference type="Pfam" id="PF16656">
    <property type="entry name" value="Pur_ac_phosph_N"/>
    <property type="match status" value="1"/>
</dbReference>
<evidence type="ECO:0000259" key="4">
    <source>
        <dbReference type="Pfam" id="PF16656"/>
    </source>
</evidence>
<feature type="domain" description="Purple acid phosphatase N-terminal" evidence="4">
    <location>
        <begin position="39"/>
        <end position="135"/>
    </location>
</feature>
<dbReference type="PANTHER" id="PTHR45867:SF3">
    <property type="entry name" value="ACID PHOSPHATASE TYPE 7"/>
    <property type="match status" value="1"/>
</dbReference>
<keyword evidence="6" id="KW-1185">Reference proteome</keyword>
<sequence>MFTLSYTSFNRLAFTALFLSVISPLVAQQNKSYPPSAFPDRVILGWKGDAAHTQAVNWRTDSTVSNAMAAIHEADPSPDFVSKAKIVKATTQSARIDNITANYHEANFTDLKPATRYLYRVGNGTEWSEWFQFTTASDKASPVSFLYFGDAQNDLRSLWSRAIRGAFTQLPKANLIIHAGDLINNSNVDYQWGEWFEAGGWVNGMIPNLPTPGNHEYYRDEVKKPQVSKHWRKQFALPENGPEGLEETAYYIDYQGIRFISMDSQAALLDSSVLDRQAAWFEKTARENTNKWLILFHHHPIYSTKNGRDNDEWRAKMEPLYKKYKVDLVLQGHDHTYGRGLNMPLGTSRKKPDGPIYVVSVSGPKMYDIGLQDWMDRAASNTQLYQAITVDANKLSYKSFTVSGDLYDHFELIKDVKGNNIYAELSTQLKMQERLELPEKLKQSFKEADLKEYEKRFQEYKKRKEIK</sequence>
<feature type="signal peptide" evidence="2">
    <location>
        <begin position="1"/>
        <end position="27"/>
    </location>
</feature>
<dbReference type="EMBL" id="CAJRAF010000002">
    <property type="protein sequence ID" value="CAG5002900.1"/>
    <property type="molecule type" value="Genomic_DNA"/>
</dbReference>
<evidence type="ECO:0000313" key="6">
    <source>
        <dbReference type="Proteomes" id="UP000680038"/>
    </source>
</evidence>
<dbReference type="InterPro" id="IPR029052">
    <property type="entry name" value="Metallo-depent_PP-like"/>
</dbReference>
<dbReference type="AlphaFoldDB" id="A0A916NCL9"/>
<evidence type="ECO:0000256" key="1">
    <source>
        <dbReference type="ARBA" id="ARBA00022729"/>
    </source>
</evidence>
<dbReference type="InterPro" id="IPR015914">
    <property type="entry name" value="PAPs_N"/>
</dbReference>
<dbReference type="PANTHER" id="PTHR45867">
    <property type="entry name" value="PURPLE ACID PHOSPHATASE"/>
    <property type="match status" value="1"/>
</dbReference>
<evidence type="ECO:0000259" key="3">
    <source>
        <dbReference type="Pfam" id="PF00149"/>
    </source>
</evidence>
<dbReference type="EC" id="3.1.4.53" evidence="5"/>
<dbReference type="InterPro" id="IPR008963">
    <property type="entry name" value="Purple_acid_Pase-like_N"/>
</dbReference>
<dbReference type="RefSeq" id="WP_215239546.1">
    <property type="nucleotide sequence ID" value="NZ_CAJRAF010000002.1"/>
</dbReference>
<dbReference type="GO" id="GO:0003993">
    <property type="term" value="F:acid phosphatase activity"/>
    <property type="evidence" value="ECO:0007669"/>
    <property type="project" value="InterPro"/>
</dbReference>
<dbReference type="Proteomes" id="UP000680038">
    <property type="component" value="Unassembled WGS sequence"/>
</dbReference>
<dbReference type="SUPFAM" id="SSF56300">
    <property type="entry name" value="Metallo-dependent phosphatases"/>
    <property type="match status" value="1"/>
</dbReference>
<comment type="caution">
    <text evidence="5">The sequence shown here is derived from an EMBL/GenBank/DDBJ whole genome shotgun (WGS) entry which is preliminary data.</text>
</comment>
<dbReference type="InterPro" id="IPR004843">
    <property type="entry name" value="Calcineurin-like_PHP"/>
</dbReference>
<keyword evidence="5" id="KW-0378">Hydrolase</keyword>